<organism evidence="1">
    <name type="scientific">Leptocylindrus danicus</name>
    <dbReference type="NCBI Taxonomy" id="163516"/>
    <lineage>
        <taxon>Eukaryota</taxon>
        <taxon>Sar</taxon>
        <taxon>Stramenopiles</taxon>
        <taxon>Ochrophyta</taxon>
        <taxon>Bacillariophyta</taxon>
        <taxon>Coscinodiscophyceae</taxon>
        <taxon>Chaetocerotophycidae</taxon>
        <taxon>Leptocylindrales</taxon>
        <taxon>Leptocylindraceae</taxon>
        <taxon>Leptocylindrus</taxon>
    </lineage>
</organism>
<sequence length="248" mass="28356">MEVTTKQVNNNKNDNAVETELHDIIENDLYITNPEQWLQNLTERYEYVCIVLFRGHWCKFDEHYLKLLGRYQVDHMQPEGEVKLIAWTSEGPEGARQADEAWSLRNKYGYAAVLGDNTCALGKYMQETELLPKLVISSAEEAHLPKDRVSKDAYPNGLVQPGMMFYAHHGVEVLHWEARVSRPFYGATTRPVPSEVWRKVKKRKKSLDEGNAIMPVKGTKLAQCTSALEVYTNHMPAISKILHKTAVV</sequence>
<dbReference type="AlphaFoldDB" id="A0A7S2NW48"/>
<accession>A0A7S2NW48</accession>
<evidence type="ECO:0008006" key="2">
    <source>
        <dbReference type="Google" id="ProtNLM"/>
    </source>
</evidence>
<evidence type="ECO:0000313" key="1">
    <source>
        <dbReference type="EMBL" id="CAD9561688.1"/>
    </source>
</evidence>
<reference evidence="1" key="1">
    <citation type="submission" date="2021-01" db="EMBL/GenBank/DDBJ databases">
        <authorList>
            <person name="Corre E."/>
            <person name="Pelletier E."/>
            <person name="Niang G."/>
            <person name="Scheremetjew M."/>
            <person name="Finn R."/>
            <person name="Kale V."/>
            <person name="Holt S."/>
            <person name="Cochrane G."/>
            <person name="Meng A."/>
            <person name="Brown T."/>
            <person name="Cohen L."/>
        </authorList>
    </citation>
    <scope>NUCLEOTIDE SEQUENCE</scope>
    <source>
        <strain evidence="1">B650</strain>
    </source>
</reference>
<proteinExistence type="predicted"/>
<dbReference type="EMBL" id="HBGY01005212">
    <property type="protein sequence ID" value="CAD9561688.1"/>
    <property type="molecule type" value="Transcribed_RNA"/>
</dbReference>
<gene>
    <name evidence="1" type="ORF">LDAN0321_LOCUS3164</name>
</gene>
<protein>
    <recommendedName>
        <fullName evidence="2">Alkyl hydroperoxide reductase subunit C/ Thiol specific antioxidant domain-containing protein</fullName>
    </recommendedName>
</protein>
<name>A0A7S2NW48_9STRA</name>